<dbReference type="AlphaFoldDB" id="A0AAD6XVL6"/>
<dbReference type="InterPro" id="IPR000058">
    <property type="entry name" value="Znf_AN1"/>
</dbReference>
<dbReference type="PANTHER" id="PTHR14677:SF40">
    <property type="entry name" value="CDC48-ASSOCIATED UBIQUITIN-LIKE_ZINC FINGER PROTEIN 1"/>
    <property type="match status" value="1"/>
</dbReference>
<dbReference type="SMART" id="SM00154">
    <property type="entry name" value="ZnF_AN1"/>
    <property type="match status" value="2"/>
</dbReference>
<feature type="compositionally biased region" description="Polar residues" evidence="6">
    <location>
        <begin position="203"/>
        <end position="214"/>
    </location>
</feature>
<comment type="caution">
    <text evidence="8">The sequence shown here is derived from an EMBL/GenBank/DDBJ whole genome shotgun (WGS) entry which is preliminary data.</text>
</comment>
<dbReference type="PROSITE" id="PS51039">
    <property type="entry name" value="ZF_AN1"/>
    <property type="match status" value="1"/>
</dbReference>
<feature type="compositionally biased region" description="Basic and acidic residues" evidence="6">
    <location>
        <begin position="215"/>
        <end position="269"/>
    </location>
</feature>
<dbReference type="GO" id="GO:0005737">
    <property type="term" value="C:cytoplasm"/>
    <property type="evidence" value="ECO:0007669"/>
    <property type="project" value="TreeGrafter"/>
</dbReference>
<dbReference type="InterPro" id="IPR035896">
    <property type="entry name" value="AN1-like_Znf"/>
</dbReference>
<reference evidence="8" key="1">
    <citation type="submission" date="2023-03" db="EMBL/GenBank/DDBJ databases">
        <title>Massive genome expansion in bonnet fungi (Mycena s.s.) driven by repeated elements and novel gene families across ecological guilds.</title>
        <authorList>
            <consortium name="Lawrence Berkeley National Laboratory"/>
            <person name="Harder C.B."/>
            <person name="Miyauchi S."/>
            <person name="Viragh M."/>
            <person name="Kuo A."/>
            <person name="Thoen E."/>
            <person name="Andreopoulos B."/>
            <person name="Lu D."/>
            <person name="Skrede I."/>
            <person name="Drula E."/>
            <person name="Henrissat B."/>
            <person name="Morin E."/>
            <person name="Kohler A."/>
            <person name="Barry K."/>
            <person name="LaButti K."/>
            <person name="Morin E."/>
            <person name="Salamov A."/>
            <person name="Lipzen A."/>
            <person name="Mereny Z."/>
            <person name="Hegedus B."/>
            <person name="Baldrian P."/>
            <person name="Stursova M."/>
            <person name="Weitz H."/>
            <person name="Taylor A."/>
            <person name="Grigoriev I.V."/>
            <person name="Nagy L.G."/>
            <person name="Martin F."/>
            <person name="Kauserud H."/>
        </authorList>
    </citation>
    <scope>NUCLEOTIDE SEQUENCE</scope>
    <source>
        <strain evidence="8">CBHHK173m</strain>
    </source>
</reference>
<dbReference type="PANTHER" id="PTHR14677">
    <property type="entry name" value="ARSENITE INDUCUBLE RNA ASSOCIATED PROTEIN AIP-1-RELATED"/>
    <property type="match status" value="1"/>
</dbReference>
<gene>
    <name evidence="8" type="ORF">B0H15DRAFT_827259</name>
</gene>
<feature type="domain" description="AN1-type" evidence="7">
    <location>
        <begin position="102"/>
        <end position="150"/>
    </location>
</feature>
<keyword evidence="9" id="KW-1185">Reference proteome</keyword>
<feature type="compositionally biased region" description="Low complexity" evidence="6">
    <location>
        <begin position="188"/>
        <end position="202"/>
    </location>
</feature>
<keyword evidence="1" id="KW-0479">Metal-binding</keyword>
<accession>A0AAD6XVL6</accession>
<dbReference type="Pfam" id="PF01428">
    <property type="entry name" value="zf-AN1"/>
    <property type="match status" value="2"/>
</dbReference>
<sequence length="269" mass="29046">MALPQPEAQLLSIGAQCSHQSCLLVDFLPFKCQHCGSSFCQEHFMVSAHKCSKYDETKYNRVAPNCPLCNAVVSVRPGQDANVAMEAHFSRDCSAMTGKIKTKKTPVCAQARCGKTLFAPIRCTKCNEQFCPSHRFPADHSCSAAATTPQTRTTGPTAASRLLDLNAKASAAGIATMDAFKGMATAAQASSSRAAPPKASKSGTQTPSMPNLFSKTDRRAKAERESRRKAMQDRAKKGLLSEEEKLALATEEAQRTQHGEDGKKECLIM</sequence>
<evidence type="ECO:0000313" key="9">
    <source>
        <dbReference type="Proteomes" id="UP001222325"/>
    </source>
</evidence>
<evidence type="ECO:0000256" key="2">
    <source>
        <dbReference type="ARBA" id="ARBA00022737"/>
    </source>
</evidence>
<evidence type="ECO:0000256" key="4">
    <source>
        <dbReference type="ARBA" id="ARBA00022833"/>
    </source>
</evidence>
<dbReference type="Gene3D" id="4.10.1110.10">
    <property type="entry name" value="AN1-like Zinc finger"/>
    <property type="match status" value="2"/>
</dbReference>
<evidence type="ECO:0000256" key="1">
    <source>
        <dbReference type="ARBA" id="ARBA00022723"/>
    </source>
</evidence>
<dbReference type="InterPro" id="IPR057357">
    <property type="entry name" value="Znf-C2H2_ZFAND2A/B"/>
</dbReference>
<keyword evidence="3 5" id="KW-0863">Zinc-finger</keyword>
<evidence type="ECO:0000313" key="8">
    <source>
        <dbReference type="EMBL" id="KAJ7095827.1"/>
    </source>
</evidence>
<organism evidence="8 9">
    <name type="scientific">Mycena belliarum</name>
    <dbReference type="NCBI Taxonomy" id="1033014"/>
    <lineage>
        <taxon>Eukaryota</taxon>
        <taxon>Fungi</taxon>
        <taxon>Dikarya</taxon>
        <taxon>Basidiomycota</taxon>
        <taxon>Agaricomycotina</taxon>
        <taxon>Agaricomycetes</taxon>
        <taxon>Agaricomycetidae</taxon>
        <taxon>Agaricales</taxon>
        <taxon>Marasmiineae</taxon>
        <taxon>Mycenaceae</taxon>
        <taxon>Mycena</taxon>
    </lineage>
</organism>
<dbReference type="Pfam" id="PF25403">
    <property type="entry name" value="zf-C2H2_ZFAND2"/>
    <property type="match status" value="1"/>
</dbReference>
<proteinExistence type="predicted"/>
<feature type="region of interest" description="Disordered" evidence="6">
    <location>
        <begin position="188"/>
        <end position="269"/>
    </location>
</feature>
<dbReference type="EMBL" id="JARJCN010000012">
    <property type="protein sequence ID" value="KAJ7095827.1"/>
    <property type="molecule type" value="Genomic_DNA"/>
</dbReference>
<keyword evidence="2" id="KW-0677">Repeat</keyword>
<evidence type="ECO:0000256" key="5">
    <source>
        <dbReference type="PROSITE-ProRule" id="PRU00449"/>
    </source>
</evidence>
<dbReference type="GO" id="GO:0008270">
    <property type="term" value="F:zinc ion binding"/>
    <property type="evidence" value="ECO:0007669"/>
    <property type="project" value="UniProtKB-KW"/>
</dbReference>
<evidence type="ECO:0000259" key="7">
    <source>
        <dbReference type="PROSITE" id="PS51039"/>
    </source>
</evidence>
<dbReference type="SUPFAM" id="SSF118310">
    <property type="entry name" value="AN1-like Zinc finger"/>
    <property type="match status" value="2"/>
</dbReference>
<name>A0AAD6XVL6_9AGAR</name>
<evidence type="ECO:0000256" key="6">
    <source>
        <dbReference type="SAM" id="MobiDB-lite"/>
    </source>
</evidence>
<dbReference type="Proteomes" id="UP001222325">
    <property type="component" value="Unassembled WGS sequence"/>
</dbReference>
<protein>
    <recommendedName>
        <fullName evidence="7">AN1-type domain-containing protein</fullName>
    </recommendedName>
</protein>
<keyword evidence="4" id="KW-0862">Zinc</keyword>
<evidence type="ECO:0000256" key="3">
    <source>
        <dbReference type="ARBA" id="ARBA00022771"/>
    </source>
</evidence>